<dbReference type="Proteomes" id="UP000185151">
    <property type="component" value="Unassembled WGS sequence"/>
</dbReference>
<evidence type="ECO:0000313" key="2">
    <source>
        <dbReference type="EMBL" id="SIO67535.1"/>
    </source>
</evidence>
<evidence type="ECO:0000313" key="3">
    <source>
        <dbReference type="Proteomes" id="UP000185151"/>
    </source>
</evidence>
<keyword evidence="3" id="KW-1185">Reference proteome</keyword>
<feature type="compositionally biased region" description="Low complexity" evidence="1">
    <location>
        <begin position="45"/>
        <end position="62"/>
    </location>
</feature>
<evidence type="ECO:0000256" key="1">
    <source>
        <dbReference type="SAM" id="MobiDB-lite"/>
    </source>
</evidence>
<organism evidence="2 3">
    <name type="scientific">Paraburkholderia phenazinium</name>
    <dbReference type="NCBI Taxonomy" id="60549"/>
    <lineage>
        <taxon>Bacteria</taxon>
        <taxon>Pseudomonadati</taxon>
        <taxon>Pseudomonadota</taxon>
        <taxon>Betaproteobacteria</taxon>
        <taxon>Burkholderiales</taxon>
        <taxon>Burkholderiaceae</taxon>
        <taxon>Paraburkholderia</taxon>
    </lineage>
</organism>
<sequence length="77" mass="8627">MRTLRLQRGRIDARGGRAHKTKRPVLLCSTERFEYPAQSSINADPASRPSTTSSPPASIRRPQPVFRKPAAMPLMVR</sequence>
<name>A0A1N6LFN4_9BURK</name>
<dbReference type="EMBL" id="FSRU01000003">
    <property type="protein sequence ID" value="SIO67535.1"/>
    <property type="molecule type" value="Genomic_DNA"/>
</dbReference>
<gene>
    <name evidence="2" type="ORF">SAMN05444165_7078</name>
</gene>
<proteinExistence type="predicted"/>
<protein>
    <submittedName>
        <fullName evidence="2">Uncharacterized protein</fullName>
    </submittedName>
</protein>
<dbReference type="AlphaFoldDB" id="A0A1N6LFN4"/>
<reference evidence="2 3" key="1">
    <citation type="submission" date="2016-11" db="EMBL/GenBank/DDBJ databases">
        <authorList>
            <person name="Jaros S."/>
            <person name="Januszkiewicz K."/>
            <person name="Wedrychowicz H."/>
        </authorList>
    </citation>
    <scope>NUCLEOTIDE SEQUENCE [LARGE SCALE GENOMIC DNA]</scope>
    <source>
        <strain evidence="2 3">GAS95</strain>
    </source>
</reference>
<feature type="region of interest" description="Disordered" evidence="1">
    <location>
        <begin position="37"/>
        <end position="77"/>
    </location>
</feature>
<accession>A0A1N6LFN4</accession>
<feature type="region of interest" description="Disordered" evidence="1">
    <location>
        <begin position="1"/>
        <end position="22"/>
    </location>
</feature>